<organism evidence="2 3">
    <name type="scientific">Candidatus Muproteobacteria bacterium RBG_16_60_9</name>
    <dbReference type="NCBI Taxonomy" id="1817755"/>
    <lineage>
        <taxon>Bacteria</taxon>
        <taxon>Pseudomonadati</taxon>
        <taxon>Pseudomonadota</taxon>
        <taxon>Candidatus Muproteobacteria</taxon>
    </lineage>
</organism>
<reference evidence="2 3" key="1">
    <citation type="journal article" date="2016" name="Nat. Commun.">
        <title>Thousands of microbial genomes shed light on interconnected biogeochemical processes in an aquifer system.</title>
        <authorList>
            <person name="Anantharaman K."/>
            <person name="Brown C.T."/>
            <person name="Hug L.A."/>
            <person name="Sharon I."/>
            <person name="Castelle C.J."/>
            <person name="Probst A.J."/>
            <person name="Thomas B.C."/>
            <person name="Singh A."/>
            <person name="Wilkins M.J."/>
            <person name="Karaoz U."/>
            <person name="Brodie E.L."/>
            <person name="Williams K.H."/>
            <person name="Hubbard S.S."/>
            <person name="Banfield J.F."/>
        </authorList>
    </citation>
    <scope>NUCLEOTIDE SEQUENCE [LARGE SCALE GENOMIC DNA]</scope>
</reference>
<sequence length="142" mass="14961">MQNVKAFIAGFLSTLIFHQGIIALLHAVDPNVPAPFSMAPTGPLHVPMVISTAFWGGVWGVVLWAIIRNLRGAKHWGGAVILGALLPSLVLWFVVMPLKGMGVAGGGNPKIIVGALFVNAIWGIGVALIMRGLNRVPVLSAR</sequence>
<accession>A0A1F6VK30</accession>
<proteinExistence type="predicted"/>
<protein>
    <submittedName>
        <fullName evidence="2">Uncharacterized protein</fullName>
    </submittedName>
</protein>
<keyword evidence="1" id="KW-0472">Membrane</keyword>
<evidence type="ECO:0000313" key="3">
    <source>
        <dbReference type="Proteomes" id="UP000179076"/>
    </source>
</evidence>
<gene>
    <name evidence="2" type="ORF">A2W18_14190</name>
</gene>
<dbReference type="EMBL" id="MFSP01000012">
    <property type="protein sequence ID" value="OGI69865.1"/>
    <property type="molecule type" value="Genomic_DNA"/>
</dbReference>
<keyword evidence="1" id="KW-1133">Transmembrane helix</keyword>
<feature type="transmembrane region" description="Helical" evidence="1">
    <location>
        <begin position="79"/>
        <end position="99"/>
    </location>
</feature>
<name>A0A1F6VK30_9PROT</name>
<dbReference type="Proteomes" id="UP000179076">
    <property type="component" value="Unassembled WGS sequence"/>
</dbReference>
<evidence type="ECO:0000256" key="1">
    <source>
        <dbReference type="SAM" id="Phobius"/>
    </source>
</evidence>
<dbReference type="AlphaFoldDB" id="A0A1F6VK30"/>
<evidence type="ECO:0000313" key="2">
    <source>
        <dbReference type="EMBL" id="OGI69865.1"/>
    </source>
</evidence>
<keyword evidence="1" id="KW-0812">Transmembrane</keyword>
<feature type="transmembrane region" description="Helical" evidence="1">
    <location>
        <begin position="48"/>
        <end position="67"/>
    </location>
</feature>
<feature type="transmembrane region" description="Helical" evidence="1">
    <location>
        <begin position="7"/>
        <end position="28"/>
    </location>
</feature>
<feature type="transmembrane region" description="Helical" evidence="1">
    <location>
        <begin position="111"/>
        <end position="133"/>
    </location>
</feature>
<comment type="caution">
    <text evidence="2">The sequence shown here is derived from an EMBL/GenBank/DDBJ whole genome shotgun (WGS) entry which is preliminary data.</text>
</comment>